<organism evidence="1 2">
    <name type="scientific">Desulfovibrio piger</name>
    <dbReference type="NCBI Taxonomy" id="901"/>
    <lineage>
        <taxon>Bacteria</taxon>
        <taxon>Pseudomonadati</taxon>
        <taxon>Thermodesulfobacteriota</taxon>
        <taxon>Desulfovibrionia</taxon>
        <taxon>Desulfovibrionales</taxon>
        <taxon>Desulfovibrionaceae</taxon>
        <taxon>Desulfovibrio</taxon>
    </lineage>
</organism>
<proteinExistence type="predicted"/>
<dbReference type="Proteomes" id="UP000522333">
    <property type="component" value="Unassembled WGS sequence"/>
</dbReference>
<name>A0A848CIF3_9BACT</name>
<evidence type="ECO:0000313" key="2">
    <source>
        <dbReference type="Proteomes" id="UP000522333"/>
    </source>
</evidence>
<comment type="caution">
    <text evidence="1">The sequence shown here is derived from an EMBL/GenBank/DDBJ whole genome shotgun (WGS) entry which is preliminary data.</text>
</comment>
<reference evidence="1 2" key="1">
    <citation type="submission" date="2020-04" db="EMBL/GenBank/DDBJ databases">
        <authorList>
            <person name="Hitch T.C.A."/>
            <person name="Wylensek D."/>
            <person name="Clavel T."/>
        </authorList>
    </citation>
    <scope>NUCLEOTIDE SEQUENCE [LARGE SCALE GENOMIC DNA]</scope>
    <source>
        <strain evidence="1 2">PG-251-APC-1</strain>
    </source>
</reference>
<sequence>MYSKMYAGHSLSALWNSNVKEEIAGLVEPVLERWDRVMANKESLSSSDQKILAMLDSLGLIPAREEGAVFPRLNYAFFYKRVHFSPEGRAFVDVLVSQPLCKEELGGEDGLVFWSQNDMADWAAQLENFLRDNAGNPYAPDALKRYQAIINLMLFQDIPPRGQDGVMERWNWWKTEMLGNIAKKHQGTLTGTLVEEFMVSIDANGQKVPKDLERRLSARIDAEFAPGKTEEAAAEQNEAEKVQYYEGKGVINNRIPVAVWFDSKDGLVSGEVVYTKTKTQTPIRLLGRKEKDGSYRLYEVLPNGDISGTITGFLVHGVLSGTWVGRPRMIEQSEGRYEFKEGKEFPIRVNAVDRTHAPYKWTFDAKNASGTYAYSTGDNCDDGTVALQIQEDGSVRYRIIGLTGAPSYRTACFPEDALSGETAAVTLHGNRILIEEDENCAIELSLYSDFLVSRYLEGRYCQHLVGNGATAEGLFIKKTVHE</sequence>
<evidence type="ECO:0000313" key="1">
    <source>
        <dbReference type="EMBL" id="NME53236.1"/>
    </source>
</evidence>
<dbReference type="AlphaFoldDB" id="A0A848CIF3"/>
<accession>A0A848CIF3</accession>
<dbReference type="EMBL" id="JABAFY010000089">
    <property type="protein sequence ID" value="NME53236.1"/>
    <property type="molecule type" value="Genomic_DNA"/>
</dbReference>
<gene>
    <name evidence="1" type="ORF">HF854_12130</name>
</gene>
<protein>
    <submittedName>
        <fullName evidence="1">Uncharacterized protein</fullName>
    </submittedName>
</protein>